<evidence type="ECO:0000313" key="2">
    <source>
        <dbReference type="EMBL" id="MCM4076525.1"/>
    </source>
</evidence>
<sequence length="153" mass="15602">MIARRIGTLVATLLAVAGAGACGNAAPADQRRHEQAAIAPAPVAEVRAPAREVQAAAAATTGVLNVPATFRLPPGSRVTALADSEAGASFTLTAPGPEAVLSFYRSELQRSSFTIVADRAEAGATSLSFRDAEGWAGTIYATAQRATVAVRRA</sequence>
<proteinExistence type="predicted"/>
<dbReference type="RefSeq" id="WP_251796429.1">
    <property type="nucleotide sequence ID" value="NZ_JAMQOL010000003.1"/>
</dbReference>
<dbReference type="Proteomes" id="UP001523216">
    <property type="component" value="Unassembled WGS sequence"/>
</dbReference>
<gene>
    <name evidence="2" type="ORF">LXN57_02975</name>
</gene>
<comment type="caution">
    <text evidence="2">The sequence shown here is derived from an EMBL/GenBank/DDBJ whole genome shotgun (WGS) entry which is preliminary data.</text>
</comment>
<accession>A0ABT0XRX1</accession>
<evidence type="ECO:0008006" key="4">
    <source>
        <dbReference type="Google" id="ProtNLM"/>
    </source>
</evidence>
<dbReference type="EMBL" id="JAMQOL010000003">
    <property type="protein sequence ID" value="MCM4076525.1"/>
    <property type="molecule type" value="Genomic_DNA"/>
</dbReference>
<dbReference type="PROSITE" id="PS51257">
    <property type="entry name" value="PROKAR_LIPOPROTEIN"/>
    <property type="match status" value="1"/>
</dbReference>
<feature type="chain" id="PRO_5045405537" description="Lipoprotein" evidence="1">
    <location>
        <begin position="22"/>
        <end position="153"/>
    </location>
</feature>
<keyword evidence="1" id="KW-0732">Signal</keyword>
<protein>
    <recommendedName>
        <fullName evidence="4">Lipoprotein</fullName>
    </recommendedName>
</protein>
<organism evidence="2 3">
    <name type="scientific">Paractinoplanes hotanensis</name>
    <dbReference type="NCBI Taxonomy" id="2906497"/>
    <lineage>
        <taxon>Bacteria</taxon>
        <taxon>Bacillati</taxon>
        <taxon>Actinomycetota</taxon>
        <taxon>Actinomycetes</taxon>
        <taxon>Micromonosporales</taxon>
        <taxon>Micromonosporaceae</taxon>
        <taxon>Paractinoplanes</taxon>
    </lineage>
</organism>
<name>A0ABT0XRX1_9ACTN</name>
<feature type="signal peptide" evidence="1">
    <location>
        <begin position="1"/>
        <end position="21"/>
    </location>
</feature>
<evidence type="ECO:0000256" key="1">
    <source>
        <dbReference type="SAM" id="SignalP"/>
    </source>
</evidence>
<evidence type="ECO:0000313" key="3">
    <source>
        <dbReference type="Proteomes" id="UP001523216"/>
    </source>
</evidence>
<reference evidence="2 3" key="1">
    <citation type="submission" date="2022-06" db="EMBL/GenBank/DDBJ databases">
        <title>Actinoplanes abujensis sp. nov., isolated from Nigerian arid soil.</title>
        <authorList>
            <person name="Ding P."/>
        </authorList>
    </citation>
    <scope>NUCLEOTIDE SEQUENCE [LARGE SCALE GENOMIC DNA]</scope>
    <source>
        <strain evidence="3">TRM88002</strain>
    </source>
</reference>
<keyword evidence="3" id="KW-1185">Reference proteome</keyword>